<keyword evidence="13" id="KW-1185">Reference proteome</keyword>
<dbReference type="Proteomes" id="UP001176429">
    <property type="component" value="Unassembled WGS sequence"/>
</dbReference>
<gene>
    <name evidence="12" type="ORF">Q5H93_03655</name>
</gene>
<proteinExistence type="predicted"/>
<evidence type="ECO:0000259" key="10">
    <source>
        <dbReference type="Pfam" id="PF02518"/>
    </source>
</evidence>
<dbReference type="PANTHER" id="PTHR24421:SF10">
    <property type="entry name" value="NITRATE_NITRITE SENSOR PROTEIN NARQ"/>
    <property type="match status" value="1"/>
</dbReference>
<evidence type="ECO:0000256" key="5">
    <source>
        <dbReference type="ARBA" id="ARBA00022741"/>
    </source>
</evidence>
<evidence type="ECO:0000256" key="1">
    <source>
        <dbReference type="ARBA" id="ARBA00000085"/>
    </source>
</evidence>
<keyword evidence="7" id="KW-0067">ATP-binding</keyword>
<dbReference type="Pfam" id="PF02518">
    <property type="entry name" value="HATPase_c"/>
    <property type="match status" value="1"/>
</dbReference>
<keyword evidence="9" id="KW-0732">Signal</keyword>
<dbReference type="PANTHER" id="PTHR24421">
    <property type="entry name" value="NITRATE/NITRITE SENSOR PROTEIN NARX-RELATED"/>
    <property type="match status" value="1"/>
</dbReference>
<dbReference type="InterPro" id="IPR011712">
    <property type="entry name" value="Sig_transdc_His_kin_sub3_dim/P"/>
</dbReference>
<evidence type="ECO:0000313" key="13">
    <source>
        <dbReference type="Proteomes" id="UP001176429"/>
    </source>
</evidence>
<dbReference type="EMBL" id="JAUQSY010000002">
    <property type="protein sequence ID" value="MDO7873815.1"/>
    <property type="molecule type" value="Genomic_DNA"/>
</dbReference>
<keyword evidence="6 12" id="KW-0418">Kinase</keyword>
<dbReference type="InterPro" id="IPR011990">
    <property type="entry name" value="TPR-like_helical_dom_sf"/>
</dbReference>
<accession>A0ABT9B6H2</accession>
<dbReference type="SUPFAM" id="SSF55874">
    <property type="entry name" value="ATPase domain of HSP90 chaperone/DNA topoisomerase II/histidine kinase"/>
    <property type="match status" value="1"/>
</dbReference>
<dbReference type="Gene3D" id="1.25.40.10">
    <property type="entry name" value="Tetratricopeptide repeat domain"/>
    <property type="match status" value="2"/>
</dbReference>
<feature type="signal peptide" evidence="9">
    <location>
        <begin position="1"/>
        <end position="19"/>
    </location>
</feature>
<protein>
    <recommendedName>
        <fullName evidence="2">histidine kinase</fullName>
        <ecNumber evidence="2">2.7.13.3</ecNumber>
    </recommendedName>
</protein>
<reference evidence="12" key="1">
    <citation type="submission" date="2023-07" db="EMBL/GenBank/DDBJ databases">
        <authorList>
            <person name="Kim M.K."/>
        </authorList>
    </citation>
    <scope>NUCLEOTIDE SEQUENCE</scope>
    <source>
        <strain evidence="12">ASUV-10-1</strain>
    </source>
</reference>
<keyword evidence="4 12" id="KW-0808">Transferase</keyword>
<keyword evidence="5" id="KW-0547">Nucleotide-binding</keyword>
<name>A0ABT9B6H2_9BACT</name>
<feature type="chain" id="PRO_5046706042" description="histidine kinase" evidence="9">
    <location>
        <begin position="20"/>
        <end position="605"/>
    </location>
</feature>
<evidence type="ECO:0000259" key="11">
    <source>
        <dbReference type="Pfam" id="PF07730"/>
    </source>
</evidence>
<dbReference type="InterPro" id="IPR019734">
    <property type="entry name" value="TPR_rpt"/>
</dbReference>
<dbReference type="InterPro" id="IPR050482">
    <property type="entry name" value="Sensor_HK_TwoCompSys"/>
</dbReference>
<evidence type="ECO:0000256" key="6">
    <source>
        <dbReference type="ARBA" id="ARBA00022777"/>
    </source>
</evidence>
<feature type="domain" description="Signal transduction histidine kinase subgroup 3 dimerisation and phosphoacceptor" evidence="11">
    <location>
        <begin position="403"/>
        <end position="464"/>
    </location>
</feature>
<dbReference type="GO" id="GO:0016301">
    <property type="term" value="F:kinase activity"/>
    <property type="evidence" value="ECO:0007669"/>
    <property type="project" value="UniProtKB-KW"/>
</dbReference>
<keyword evidence="3" id="KW-0597">Phosphoprotein</keyword>
<dbReference type="EC" id="2.7.13.3" evidence="2"/>
<evidence type="ECO:0000256" key="7">
    <source>
        <dbReference type="ARBA" id="ARBA00022840"/>
    </source>
</evidence>
<organism evidence="12 13">
    <name type="scientific">Hymenobacter aranciens</name>
    <dbReference type="NCBI Taxonomy" id="3063996"/>
    <lineage>
        <taxon>Bacteria</taxon>
        <taxon>Pseudomonadati</taxon>
        <taxon>Bacteroidota</taxon>
        <taxon>Cytophagia</taxon>
        <taxon>Cytophagales</taxon>
        <taxon>Hymenobacteraceae</taxon>
        <taxon>Hymenobacter</taxon>
    </lineage>
</organism>
<evidence type="ECO:0000256" key="3">
    <source>
        <dbReference type="ARBA" id="ARBA00022553"/>
    </source>
</evidence>
<evidence type="ECO:0000313" key="12">
    <source>
        <dbReference type="EMBL" id="MDO7873815.1"/>
    </source>
</evidence>
<comment type="catalytic activity">
    <reaction evidence="1">
        <text>ATP + protein L-histidine = ADP + protein N-phospho-L-histidine.</text>
        <dbReference type="EC" id="2.7.13.3"/>
    </reaction>
</comment>
<keyword evidence="8" id="KW-0902">Two-component regulatory system</keyword>
<evidence type="ECO:0000256" key="4">
    <source>
        <dbReference type="ARBA" id="ARBA00022679"/>
    </source>
</evidence>
<dbReference type="CDD" id="cd16917">
    <property type="entry name" value="HATPase_UhpB-NarQ-NarX-like"/>
    <property type="match status" value="1"/>
</dbReference>
<comment type="caution">
    <text evidence="12">The sequence shown here is derived from an EMBL/GenBank/DDBJ whole genome shotgun (WGS) entry which is preliminary data.</text>
</comment>
<dbReference type="SUPFAM" id="SSF48452">
    <property type="entry name" value="TPR-like"/>
    <property type="match status" value="2"/>
</dbReference>
<dbReference type="InterPro" id="IPR003594">
    <property type="entry name" value="HATPase_dom"/>
</dbReference>
<evidence type="ECO:0000256" key="9">
    <source>
        <dbReference type="SAM" id="SignalP"/>
    </source>
</evidence>
<sequence length="605" mass="66441">MPRFVVLLLLWLLPAGLRAQHPARLPAGLLNPDSQRVWVVRPPTADTVRLNYFIDEALRHINTNLDSARSLSESAVALAWRRGQGKALVYGLNYAATVYYYSSDYPAAQRAYTLLLWAARRAARPEMVAAAYMGQGNVARDLNNYAGAERYFRQAQQAYAAQRPPSRQGQLAVLGNRAYNALDRDSLPQARRLVRQALALLRQLPQARHPAAYRMQQGLVYKQSQLYDSAALAFEEAVRVARATHDPSPEAESRQELAGLALRRADYAAALRQARLAETLFRDRGDPQQQADALKQQADALAGLRRPEAYATLRRYLVLYDSSLARQRAEAVVTAQARFDRAGQEARIAGLEKDRRIQALEAERRATRTRLLGTGGALAASLLLGGIVLGYRRQQKAREAALRHQLAADLHDDLGPLLTQLAVESSLLRETVFTPEQLLARLQRLGHTSQQAAQHLGDVLRDLDQGPAAAAPAPVGELVAQLREQAHESLSPHELSLLFTPLAPALAERLLPAVTRHALALIFREALHNVVKHAAGATLVQATLEAETDGLRLTLRDDGQAPADTLRPGGRGLRNMRTRAEALGGRCEAGPAPGGGYQVRCWLPS</sequence>
<dbReference type="Gene3D" id="3.30.565.10">
    <property type="entry name" value="Histidine kinase-like ATPase, C-terminal domain"/>
    <property type="match status" value="1"/>
</dbReference>
<evidence type="ECO:0000256" key="2">
    <source>
        <dbReference type="ARBA" id="ARBA00012438"/>
    </source>
</evidence>
<dbReference type="SMART" id="SM00028">
    <property type="entry name" value="TPR"/>
    <property type="match status" value="3"/>
</dbReference>
<dbReference type="Pfam" id="PF07730">
    <property type="entry name" value="HisKA_3"/>
    <property type="match status" value="1"/>
</dbReference>
<dbReference type="InterPro" id="IPR036890">
    <property type="entry name" value="HATPase_C_sf"/>
</dbReference>
<feature type="domain" description="Histidine kinase/HSP90-like ATPase" evidence="10">
    <location>
        <begin position="518"/>
        <end position="604"/>
    </location>
</feature>
<evidence type="ECO:0000256" key="8">
    <source>
        <dbReference type="ARBA" id="ARBA00023012"/>
    </source>
</evidence>
<dbReference type="RefSeq" id="WP_305005129.1">
    <property type="nucleotide sequence ID" value="NZ_JAUQSY010000002.1"/>
</dbReference>